<organism evidence="10 11">
    <name type="scientific">Gordoniibacillus kamchatkensis</name>
    <dbReference type="NCBI Taxonomy" id="1590651"/>
    <lineage>
        <taxon>Bacteria</taxon>
        <taxon>Bacillati</taxon>
        <taxon>Bacillota</taxon>
        <taxon>Bacilli</taxon>
        <taxon>Bacillales</taxon>
        <taxon>Paenibacillaceae</taxon>
        <taxon>Gordoniibacillus</taxon>
    </lineage>
</organism>
<keyword evidence="11" id="KW-1185">Reference proteome</keyword>
<dbReference type="SMART" id="SM00448">
    <property type="entry name" value="REC"/>
    <property type="match status" value="1"/>
</dbReference>
<feature type="DNA-binding region" description="OmpR/PhoB-type" evidence="7">
    <location>
        <begin position="126"/>
        <end position="223"/>
    </location>
</feature>
<dbReference type="Pfam" id="PF00486">
    <property type="entry name" value="Trans_reg_C"/>
    <property type="match status" value="1"/>
</dbReference>
<keyword evidence="2" id="KW-0902">Two-component regulatory system</keyword>
<dbReference type="InterPro" id="IPR001789">
    <property type="entry name" value="Sig_transdc_resp-reg_receiver"/>
</dbReference>
<dbReference type="SUPFAM" id="SSF46894">
    <property type="entry name" value="C-terminal effector domain of the bipartite response regulators"/>
    <property type="match status" value="1"/>
</dbReference>
<sequence>MKEILLVEDEEQFARFIELELRHEGFSVSCAFDGESGLRLATSKQWSLILLDVMLPGIDGVDLCRMIRMTSQTPVIMITARDAITDRIRGLGSGADDYIPKPFAIGELLARMRAIFRRIERAEPDAAVLTYRDITLNEDTMTVRIGERKAELTKREFDIFKMFMRHPGEALSRDRILDEIWGANDQVEANIVDVYIRHIRLKLQHAGKTDCIHTVWGVGYCLQ</sequence>
<evidence type="ECO:0000259" key="8">
    <source>
        <dbReference type="PROSITE" id="PS50110"/>
    </source>
</evidence>
<evidence type="ECO:0000256" key="3">
    <source>
        <dbReference type="ARBA" id="ARBA00023015"/>
    </source>
</evidence>
<feature type="domain" description="Response regulatory" evidence="8">
    <location>
        <begin position="3"/>
        <end position="116"/>
    </location>
</feature>
<dbReference type="Gene3D" id="1.10.10.10">
    <property type="entry name" value="Winged helix-like DNA-binding domain superfamily/Winged helix DNA-binding domain"/>
    <property type="match status" value="1"/>
</dbReference>
<evidence type="ECO:0000256" key="7">
    <source>
        <dbReference type="PROSITE-ProRule" id="PRU01091"/>
    </source>
</evidence>
<keyword evidence="1 6" id="KW-0597">Phosphoprotein</keyword>
<comment type="caution">
    <text evidence="10">The sequence shown here is derived from an EMBL/GenBank/DDBJ whole genome shotgun (WGS) entry which is preliminary data.</text>
</comment>
<evidence type="ECO:0000256" key="5">
    <source>
        <dbReference type="ARBA" id="ARBA00023163"/>
    </source>
</evidence>
<dbReference type="InterPro" id="IPR036388">
    <property type="entry name" value="WH-like_DNA-bd_sf"/>
</dbReference>
<keyword evidence="3" id="KW-0805">Transcription regulation</keyword>
<dbReference type="PROSITE" id="PS50110">
    <property type="entry name" value="RESPONSE_REGULATORY"/>
    <property type="match status" value="1"/>
</dbReference>
<dbReference type="InterPro" id="IPR016032">
    <property type="entry name" value="Sig_transdc_resp-reg_C-effctor"/>
</dbReference>
<gene>
    <name evidence="10" type="ORF">SD70_11530</name>
</gene>
<dbReference type="PROSITE" id="PS51755">
    <property type="entry name" value="OMPR_PHOB"/>
    <property type="match status" value="1"/>
</dbReference>
<evidence type="ECO:0000256" key="4">
    <source>
        <dbReference type="ARBA" id="ARBA00023125"/>
    </source>
</evidence>
<dbReference type="InterPro" id="IPR039420">
    <property type="entry name" value="WalR-like"/>
</dbReference>
<evidence type="ECO:0000256" key="6">
    <source>
        <dbReference type="PROSITE-ProRule" id="PRU00169"/>
    </source>
</evidence>
<dbReference type="EMBL" id="JXAK01000017">
    <property type="protein sequence ID" value="KIL40711.1"/>
    <property type="molecule type" value="Genomic_DNA"/>
</dbReference>
<dbReference type="Gene3D" id="3.40.50.2300">
    <property type="match status" value="1"/>
</dbReference>
<dbReference type="CDD" id="cd00383">
    <property type="entry name" value="trans_reg_C"/>
    <property type="match status" value="1"/>
</dbReference>
<keyword evidence="5" id="KW-0804">Transcription</keyword>
<dbReference type="CDD" id="cd17574">
    <property type="entry name" value="REC_OmpR"/>
    <property type="match status" value="1"/>
</dbReference>
<dbReference type="SUPFAM" id="SSF52172">
    <property type="entry name" value="CheY-like"/>
    <property type="match status" value="1"/>
</dbReference>
<feature type="domain" description="OmpR/PhoB-type" evidence="9">
    <location>
        <begin position="126"/>
        <end position="223"/>
    </location>
</feature>
<proteinExistence type="predicted"/>
<dbReference type="PANTHER" id="PTHR48111">
    <property type="entry name" value="REGULATOR OF RPOS"/>
    <property type="match status" value="1"/>
</dbReference>
<evidence type="ECO:0000259" key="9">
    <source>
        <dbReference type="PROSITE" id="PS51755"/>
    </source>
</evidence>
<dbReference type="Pfam" id="PF00072">
    <property type="entry name" value="Response_reg"/>
    <property type="match status" value="1"/>
</dbReference>
<dbReference type="PANTHER" id="PTHR48111:SF22">
    <property type="entry name" value="REGULATOR OF RPOS"/>
    <property type="match status" value="1"/>
</dbReference>
<dbReference type="InterPro" id="IPR011006">
    <property type="entry name" value="CheY-like_superfamily"/>
</dbReference>
<keyword evidence="4 7" id="KW-0238">DNA-binding</keyword>
<reference evidence="10 11" key="1">
    <citation type="submission" date="2014-12" db="EMBL/GenBank/DDBJ databases">
        <title>Draft genome sequence of Paenibacillus kamchatkensis strain B-2647.</title>
        <authorList>
            <person name="Karlyshev A.V."/>
            <person name="Kudryashova E.B."/>
        </authorList>
    </citation>
    <scope>NUCLEOTIDE SEQUENCE [LARGE SCALE GENOMIC DNA]</scope>
    <source>
        <strain evidence="10 11">VKM B-2647</strain>
    </source>
</reference>
<dbReference type="RefSeq" id="WP_041047724.1">
    <property type="nucleotide sequence ID" value="NZ_JXAK01000017.1"/>
</dbReference>
<evidence type="ECO:0000256" key="2">
    <source>
        <dbReference type="ARBA" id="ARBA00023012"/>
    </source>
</evidence>
<accession>A0ABR5AI60</accession>
<name>A0ABR5AI60_9BACL</name>
<dbReference type="InterPro" id="IPR001867">
    <property type="entry name" value="OmpR/PhoB-type_DNA-bd"/>
</dbReference>
<dbReference type="SMART" id="SM00862">
    <property type="entry name" value="Trans_reg_C"/>
    <property type="match status" value="1"/>
</dbReference>
<protein>
    <submittedName>
        <fullName evidence="10">PhoB family transcriptional regulator</fullName>
    </submittedName>
</protein>
<evidence type="ECO:0000256" key="1">
    <source>
        <dbReference type="ARBA" id="ARBA00022553"/>
    </source>
</evidence>
<feature type="modified residue" description="4-aspartylphosphate" evidence="6">
    <location>
        <position position="52"/>
    </location>
</feature>
<dbReference type="Proteomes" id="UP000031967">
    <property type="component" value="Unassembled WGS sequence"/>
</dbReference>
<dbReference type="Gene3D" id="6.10.250.690">
    <property type="match status" value="1"/>
</dbReference>
<evidence type="ECO:0000313" key="11">
    <source>
        <dbReference type="Proteomes" id="UP000031967"/>
    </source>
</evidence>
<evidence type="ECO:0000313" key="10">
    <source>
        <dbReference type="EMBL" id="KIL40711.1"/>
    </source>
</evidence>